<accession>Q5WU68</accession>
<sequence>MVEFAKPEKNLSTDTGRIDLAVNKLGPHQNMIKKWIDKLKDDAKIKPYKVSDFKFGKILNNFLLQHLKKQTITPENFQPLSIDKERFNIHIWEEPGAQDIYLSSTNNPLFYDTYRVYFNIPGTIKSDQEQINTNKDHAEIGYFTTMTPDGLMVFSFEDKVEEIEPDLFVELAKNIEVESDAWAQLIDFTEKNFHTREDLNSNPQVPQILGLILYATIFPEHRNEAFNGLCPLLLKSENPNFNSITTKLLKDIIPDYEAKAMAFLHKNNNPMRYNENDISKQGALLGFSREKVEVVKNEMRERKSLEEQNNNRSQAIELRKTLIGAVDEYLRWRNNESKETDYKKSSGAFTWLRHYTDFGKNRANDLKNDLNKAQDLNTMLDILQKHFANNSRLHNHSLDSYLLRAIYKDSKDSNKFNSIFNFKHLTIKNDTDANREWLREEMLEMAKKINMNVTLENPTVSRQESPTLPNKAKIRISIMKIPTNEREENILAVHTVLKNDELLRNQGGSVPTIIKEIRDIVGKIDPSEEENIATAIIEIKGKIAGNSDKNYNENVRDVINAFESSICCDFRKIRAALTTNPAMDEIMNPVRVGVQLN</sequence>
<organism evidence="1 2">
    <name type="scientific">Legionella pneumophila (strain Lens)</name>
    <dbReference type="NCBI Taxonomy" id="297245"/>
    <lineage>
        <taxon>Bacteria</taxon>
        <taxon>Pseudomonadati</taxon>
        <taxon>Pseudomonadota</taxon>
        <taxon>Gammaproteobacteria</taxon>
        <taxon>Legionellales</taxon>
        <taxon>Legionellaceae</taxon>
        <taxon>Legionella</taxon>
    </lineage>
</organism>
<evidence type="ECO:0000313" key="2">
    <source>
        <dbReference type="Proteomes" id="UP000002517"/>
    </source>
</evidence>
<dbReference type="AlphaFoldDB" id="Q5WU68"/>
<dbReference type="EMBL" id="CR628337">
    <property type="protein sequence ID" value="CAH16543.1"/>
    <property type="molecule type" value="Genomic_DNA"/>
</dbReference>
<dbReference type="Proteomes" id="UP000002517">
    <property type="component" value="Chromosome"/>
</dbReference>
<dbReference type="LegioList" id="lpl2303"/>
<dbReference type="RefSeq" id="WP_011216269.1">
    <property type="nucleotide sequence ID" value="NC_006369.1"/>
</dbReference>
<reference evidence="1 2" key="1">
    <citation type="journal article" date="2004" name="Nat. Genet.">
        <title>Evidence in the Legionella pneumophila genome for exploitation of host cell functions and high genome plasticity.</title>
        <authorList>
            <person name="Cazalet C."/>
            <person name="Rusniok C."/>
            <person name="Bruggemann H."/>
            <person name="Zidane N."/>
            <person name="Magnier A."/>
            <person name="Ma L."/>
            <person name="Tichit M."/>
            <person name="Jarraud S."/>
            <person name="Bouchier C."/>
            <person name="Vandenesch F."/>
            <person name="Kunst F."/>
            <person name="Etienne J."/>
            <person name="Glaser P."/>
            <person name="Buchrieser C."/>
        </authorList>
    </citation>
    <scope>NUCLEOTIDE SEQUENCE [LARGE SCALE GENOMIC DNA]</scope>
    <source>
        <strain evidence="1 2">Lens</strain>
    </source>
</reference>
<name>Q5WU68_LEGPL</name>
<gene>
    <name evidence="1" type="ordered locus">lpl2303</name>
</gene>
<dbReference type="HOGENOM" id="CLU_456938_0_0_6"/>
<proteinExistence type="predicted"/>
<evidence type="ECO:0000313" key="1">
    <source>
        <dbReference type="EMBL" id="CAH16543.1"/>
    </source>
</evidence>
<protein>
    <submittedName>
        <fullName evidence="1">Uncharacterized protein</fullName>
    </submittedName>
</protein>
<dbReference type="KEGG" id="lpf:lpl2303"/>